<protein>
    <recommendedName>
        <fullName evidence="3">Septin-type G domain-containing protein</fullName>
    </recommendedName>
</protein>
<feature type="region of interest" description="Disordered" evidence="2">
    <location>
        <begin position="317"/>
        <end position="362"/>
    </location>
</feature>
<dbReference type="STRING" id="1051891.A0A0C3QWX6"/>
<accession>A0A0C3QWX6</accession>
<dbReference type="Pfam" id="PF00735">
    <property type="entry name" value="Septin"/>
    <property type="match status" value="3"/>
</dbReference>
<dbReference type="InterPro" id="IPR027417">
    <property type="entry name" value="P-loop_NTPase"/>
</dbReference>
<sequence>MVLGITLRRKKTKDGQAPIRLSPSLPNISSTGLSTSDWPEGFDIKTIKKEVHEHVPGPNSPTSTEHDYVFVNEHGQSVANGKTSFQSGRGTIRSFHRPFRPNEPTAGGGKAGERADMPGIRQSIASMYANLPPPSAFGNTAGQGGKAAARRVVRIPPKFNVMVAGGRGTGKTSFLNLFLNTCDIAPTATEAELAFLKKFTDGPTRQTKSLRAVSIEVCEERHDRIHLTVIDTAGLDFEEGRELELERSVQSMMRYIDTQYAETMGEESKVVRQNKGDQHVHLCIYLIDPDTIMRPTARHAKSRLPFRLRSQSTLTRRASLSSITSTETSSSSDNEDEEAEPAAKGEDVDTPAKASPLRSTDETMAPAEIKVLKRLSTRCNILPVIARADTLTDERLATIKRVVRRDLANVGLGFGVFEPVITTVTTSTEVKTPQRKPSKKVHIKGEDEDEVAEESEEERPTRPVIKLRSPRAPATRERSRSRRRMLDLDDEDEAPPPPQTPQTPSHPPAAWPAQPKTALSTMLPFAFVSPEEPPRTSSKDKKKKSAEKELPTGETGDQPTSPPADASSNAGDIQSRRTSVATSVAGSRRPSIKGSKVMIRGPADWQGQFVRRYRWGTIDVLNPSHCDFVALRAAVLGSHMRALKKNTKEVLYERFRTEKLLARRATSAFSDADRTKMLSELGV</sequence>
<reference evidence="4 5" key="1">
    <citation type="submission" date="2014-04" db="EMBL/GenBank/DDBJ databases">
        <authorList>
            <consortium name="DOE Joint Genome Institute"/>
            <person name="Kuo A."/>
            <person name="Girlanda M."/>
            <person name="Perotto S."/>
            <person name="Kohler A."/>
            <person name="Nagy L.G."/>
            <person name="Floudas D."/>
            <person name="Copeland A."/>
            <person name="Barry K.W."/>
            <person name="Cichocki N."/>
            <person name="Veneault-Fourrey C."/>
            <person name="LaButti K."/>
            <person name="Lindquist E.A."/>
            <person name="Lipzen A."/>
            <person name="Lundell T."/>
            <person name="Morin E."/>
            <person name="Murat C."/>
            <person name="Sun H."/>
            <person name="Tunlid A."/>
            <person name="Henrissat B."/>
            <person name="Grigoriev I.V."/>
            <person name="Hibbett D.S."/>
            <person name="Martin F."/>
            <person name="Nordberg H.P."/>
            <person name="Cantor M.N."/>
            <person name="Hua S.X."/>
        </authorList>
    </citation>
    <scope>NUCLEOTIDE SEQUENCE [LARGE SCALE GENOMIC DNA]</scope>
    <source>
        <strain evidence="4 5">MUT 4182</strain>
    </source>
</reference>
<organism evidence="4 5">
    <name type="scientific">Tulasnella calospora MUT 4182</name>
    <dbReference type="NCBI Taxonomy" id="1051891"/>
    <lineage>
        <taxon>Eukaryota</taxon>
        <taxon>Fungi</taxon>
        <taxon>Dikarya</taxon>
        <taxon>Basidiomycota</taxon>
        <taxon>Agaricomycotina</taxon>
        <taxon>Agaricomycetes</taxon>
        <taxon>Cantharellales</taxon>
        <taxon>Tulasnellaceae</taxon>
        <taxon>Tulasnella</taxon>
    </lineage>
</organism>
<dbReference type="PANTHER" id="PTHR18884">
    <property type="entry name" value="SEPTIN"/>
    <property type="match status" value="1"/>
</dbReference>
<reference evidence="5" key="2">
    <citation type="submission" date="2015-01" db="EMBL/GenBank/DDBJ databases">
        <title>Evolutionary Origins and Diversification of the Mycorrhizal Mutualists.</title>
        <authorList>
            <consortium name="DOE Joint Genome Institute"/>
            <consortium name="Mycorrhizal Genomics Consortium"/>
            <person name="Kohler A."/>
            <person name="Kuo A."/>
            <person name="Nagy L.G."/>
            <person name="Floudas D."/>
            <person name="Copeland A."/>
            <person name="Barry K.W."/>
            <person name="Cichocki N."/>
            <person name="Veneault-Fourrey C."/>
            <person name="LaButti K."/>
            <person name="Lindquist E.A."/>
            <person name="Lipzen A."/>
            <person name="Lundell T."/>
            <person name="Morin E."/>
            <person name="Murat C."/>
            <person name="Riley R."/>
            <person name="Ohm R."/>
            <person name="Sun H."/>
            <person name="Tunlid A."/>
            <person name="Henrissat B."/>
            <person name="Grigoriev I.V."/>
            <person name="Hibbett D.S."/>
            <person name="Martin F."/>
        </authorList>
    </citation>
    <scope>NUCLEOTIDE SEQUENCE [LARGE SCALE GENOMIC DNA]</scope>
    <source>
        <strain evidence="5">MUT 4182</strain>
    </source>
</reference>
<name>A0A0C3QWX6_9AGAM</name>
<feature type="domain" description="Septin-type G" evidence="3">
    <location>
        <begin position="155"/>
        <end position="662"/>
    </location>
</feature>
<evidence type="ECO:0000313" key="5">
    <source>
        <dbReference type="Proteomes" id="UP000054248"/>
    </source>
</evidence>
<keyword evidence="1" id="KW-0547">Nucleotide-binding</keyword>
<feature type="compositionally biased region" description="Pro residues" evidence="2">
    <location>
        <begin position="495"/>
        <end position="510"/>
    </location>
</feature>
<comment type="similarity">
    <text evidence="1">Belongs to the TRAFAC class TrmE-Era-EngA-EngB-Septin-like GTPase superfamily. Septin GTPase family.</text>
</comment>
<dbReference type="InterPro" id="IPR030379">
    <property type="entry name" value="G_SEPTIN_dom"/>
</dbReference>
<feature type="region of interest" description="Disordered" evidence="2">
    <location>
        <begin position="432"/>
        <end position="514"/>
    </location>
</feature>
<feature type="compositionally biased region" description="Polar residues" evidence="2">
    <location>
        <begin position="566"/>
        <end position="585"/>
    </location>
</feature>
<dbReference type="Gene3D" id="3.40.50.300">
    <property type="entry name" value="P-loop containing nucleotide triphosphate hydrolases"/>
    <property type="match status" value="1"/>
</dbReference>
<feature type="compositionally biased region" description="Acidic residues" evidence="2">
    <location>
        <begin position="446"/>
        <end position="457"/>
    </location>
</feature>
<dbReference type="PROSITE" id="PS51719">
    <property type="entry name" value="G_SEPTIN"/>
    <property type="match status" value="1"/>
</dbReference>
<dbReference type="EMBL" id="KN822948">
    <property type="protein sequence ID" value="KIO33464.1"/>
    <property type="molecule type" value="Genomic_DNA"/>
</dbReference>
<feature type="region of interest" description="Disordered" evidence="2">
    <location>
        <begin position="528"/>
        <end position="595"/>
    </location>
</feature>
<dbReference type="Proteomes" id="UP000054248">
    <property type="component" value="Unassembled WGS sequence"/>
</dbReference>
<evidence type="ECO:0000256" key="2">
    <source>
        <dbReference type="SAM" id="MobiDB-lite"/>
    </source>
</evidence>
<feature type="compositionally biased region" description="Polar residues" evidence="2">
    <location>
        <begin position="24"/>
        <end position="36"/>
    </location>
</feature>
<proteinExistence type="inferred from homology"/>
<evidence type="ECO:0000313" key="4">
    <source>
        <dbReference type="EMBL" id="KIO33464.1"/>
    </source>
</evidence>
<evidence type="ECO:0000259" key="3">
    <source>
        <dbReference type="PROSITE" id="PS51719"/>
    </source>
</evidence>
<dbReference type="GO" id="GO:0005525">
    <property type="term" value="F:GTP binding"/>
    <property type="evidence" value="ECO:0007669"/>
    <property type="project" value="UniProtKB-KW"/>
</dbReference>
<dbReference type="AlphaFoldDB" id="A0A0C3QWX6"/>
<dbReference type="SUPFAM" id="SSF52540">
    <property type="entry name" value="P-loop containing nucleoside triphosphate hydrolases"/>
    <property type="match status" value="1"/>
</dbReference>
<feature type="compositionally biased region" description="Basic residues" evidence="2">
    <location>
        <begin position="433"/>
        <end position="442"/>
    </location>
</feature>
<dbReference type="HOGENOM" id="CLU_031563_0_0_1"/>
<keyword evidence="5" id="KW-1185">Reference proteome</keyword>
<dbReference type="OrthoDB" id="10261408at2759"/>
<feature type="compositionally biased region" description="Low complexity" evidence="2">
    <location>
        <begin position="319"/>
        <end position="332"/>
    </location>
</feature>
<gene>
    <name evidence="4" type="ORF">M407DRAFT_192336</name>
</gene>
<keyword evidence="1" id="KW-0342">GTP-binding</keyword>
<evidence type="ECO:0000256" key="1">
    <source>
        <dbReference type="RuleBase" id="RU004560"/>
    </source>
</evidence>
<feature type="region of interest" description="Disordered" evidence="2">
    <location>
        <begin position="1"/>
        <end position="36"/>
    </location>
</feature>
<feature type="region of interest" description="Disordered" evidence="2">
    <location>
        <begin position="92"/>
        <end position="115"/>
    </location>
</feature>